<feature type="signal peptide" evidence="1">
    <location>
        <begin position="1"/>
        <end position="27"/>
    </location>
</feature>
<gene>
    <name evidence="2" type="ORF">V1286_004912</name>
</gene>
<dbReference type="Gene3D" id="2.60.40.1120">
    <property type="entry name" value="Carboxypeptidase-like, regulatory domain"/>
    <property type="match status" value="1"/>
</dbReference>
<dbReference type="Pfam" id="PF13620">
    <property type="entry name" value="CarboxypepD_reg"/>
    <property type="match status" value="1"/>
</dbReference>
<accession>A0ABU8BFQ9</accession>
<proteinExistence type="predicted"/>
<organism evidence="2 3">
    <name type="scientific">Bradyrhizobium algeriense</name>
    <dbReference type="NCBI Taxonomy" id="634784"/>
    <lineage>
        <taxon>Bacteria</taxon>
        <taxon>Pseudomonadati</taxon>
        <taxon>Pseudomonadota</taxon>
        <taxon>Alphaproteobacteria</taxon>
        <taxon>Hyphomicrobiales</taxon>
        <taxon>Nitrobacteraceae</taxon>
        <taxon>Bradyrhizobium</taxon>
    </lineage>
</organism>
<evidence type="ECO:0000256" key="1">
    <source>
        <dbReference type="SAM" id="SignalP"/>
    </source>
</evidence>
<dbReference type="SUPFAM" id="SSF49503">
    <property type="entry name" value="Cupredoxins"/>
    <property type="match status" value="1"/>
</dbReference>
<dbReference type="InterPro" id="IPR013784">
    <property type="entry name" value="Carb-bd-like_fold"/>
</dbReference>
<protein>
    <recommendedName>
        <fullName evidence="4">Rhamnogalacturonan lyase domain-containing protein</fullName>
    </recommendedName>
</protein>
<feature type="chain" id="PRO_5046748404" description="Rhamnogalacturonan lyase domain-containing protein" evidence="1">
    <location>
        <begin position="28"/>
        <end position="251"/>
    </location>
</feature>
<name>A0ABU8BFQ9_9BRAD</name>
<dbReference type="InterPro" id="IPR008972">
    <property type="entry name" value="Cupredoxin"/>
</dbReference>
<keyword evidence="1" id="KW-0732">Signal</keyword>
<comment type="caution">
    <text evidence="2">The sequence shown here is derived from an EMBL/GenBank/DDBJ whole genome shotgun (WGS) entry which is preliminary data.</text>
</comment>
<dbReference type="RefSeq" id="WP_417021177.1">
    <property type="nucleotide sequence ID" value="NZ_JAZHRV010000001.1"/>
</dbReference>
<dbReference type="SUPFAM" id="SSF49452">
    <property type="entry name" value="Starch-binding domain-like"/>
    <property type="match status" value="1"/>
</dbReference>
<dbReference type="EMBL" id="JAZHRV010000001">
    <property type="protein sequence ID" value="MEH2557383.1"/>
    <property type="molecule type" value="Genomic_DNA"/>
</dbReference>
<dbReference type="Proteomes" id="UP001364224">
    <property type="component" value="Unassembled WGS sequence"/>
</dbReference>
<evidence type="ECO:0008006" key="4">
    <source>
        <dbReference type="Google" id="ProtNLM"/>
    </source>
</evidence>
<sequence>MTGLAMKWLIGVSSVLAAVATPLPAPAYEASAVAGGGSITGKVVFNGTPGTRKVIPTKDIEVCGGPYEETLIQVGPDKSVQNAVVYLADITKGKAWPAEAKKPEINNNKCKFEPNIQVIRVGGLDVVNSDPMLHNTHGYYGKRTVFNLALPNQGQRIPVELPRPGEVRIDCDAHGWMEAFIYVADNPYFAVTGADGKFTIPDVPAGNYKLVAYHPFTGPNEQAVTVAAGKPSDLNIELKKGASSVQGGSGK</sequence>
<reference evidence="2 3" key="1">
    <citation type="submission" date="2024-02" db="EMBL/GenBank/DDBJ databases">
        <title>Adaptive strategies in a cosmopolitan and abundant soil bacterium.</title>
        <authorList>
            <person name="Carini P."/>
        </authorList>
    </citation>
    <scope>NUCLEOTIDE SEQUENCE [LARGE SCALE GENOMIC DNA]</scope>
    <source>
        <strain evidence="2 3">AZCC 1608</strain>
    </source>
</reference>
<evidence type="ECO:0000313" key="2">
    <source>
        <dbReference type="EMBL" id="MEH2557383.1"/>
    </source>
</evidence>
<keyword evidence="3" id="KW-1185">Reference proteome</keyword>
<evidence type="ECO:0000313" key="3">
    <source>
        <dbReference type="Proteomes" id="UP001364224"/>
    </source>
</evidence>